<evidence type="ECO:0000256" key="5">
    <source>
        <dbReference type="ARBA" id="ARBA00012280"/>
    </source>
</evidence>
<dbReference type="GO" id="GO:0046872">
    <property type="term" value="F:metal ion binding"/>
    <property type="evidence" value="ECO:0007669"/>
    <property type="project" value="UniProtKB-KW"/>
</dbReference>
<dbReference type="GO" id="GO:0045252">
    <property type="term" value="C:oxoglutarate dehydrogenase complex"/>
    <property type="evidence" value="ECO:0007669"/>
    <property type="project" value="TreeGrafter"/>
</dbReference>
<dbReference type="InterPro" id="IPR031717">
    <property type="entry name" value="ODO-1/KGD_C"/>
</dbReference>
<evidence type="ECO:0000256" key="9">
    <source>
        <dbReference type="ARBA" id="ARBA00023002"/>
    </source>
</evidence>
<feature type="domain" description="Transketolase-like pyrimidine-binding" evidence="14">
    <location>
        <begin position="470"/>
        <end position="683"/>
    </location>
</feature>
<dbReference type="WBParaSite" id="maker-uti_cns_0011477-snap-gene-0.3-mRNA-1">
    <property type="protein sequence ID" value="maker-uti_cns_0011477-snap-gene-0.3-mRNA-1"/>
    <property type="gene ID" value="maker-uti_cns_0011477-snap-gene-0.3"/>
</dbReference>
<dbReference type="InterPro" id="IPR029061">
    <property type="entry name" value="THDP-binding"/>
</dbReference>
<evidence type="ECO:0000256" key="6">
    <source>
        <dbReference type="ARBA" id="ARBA00022723"/>
    </source>
</evidence>
<dbReference type="PANTHER" id="PTHR23152">
    <property type="entry name" value="2-OXOGLUTARATE DEHYDROGENASE"/>
    <property type="match status" value="1"/>
</dbReference>
<dbReference type="GO" id="GO:0005739">
    <property type="term" value="C:mitochondrion"/>
    <property type="evidence" value="ECO:0007669"/>
    <property type="project" value="UniProtKB-SubCell"/>
</dbReference>
<protein>
    <recommendedName>
        <fullName evidence="5">oxoglutarate dehydrogenase (succinyl-transferring)</fullName>
        <ecNumber evidence="5">1.2.4.2</ecNumber>
    </recommendedName>
    <alternativeName>
        <fullName evidence="13">Alpha-ketoglutarate dehydrogenase</fullName>
    </alternativeName>
</protein>
<comment type="cofactor">
    <cofactor evidence="1">
        <name>Mg(2+)</name>
        <dbReference type="ChEBI" id="CHEBI:18420"/>
    </cofactor>
</comment>
<evidence type="ECO:0000256" key="13">
    <source>
        <dbReference type="ARBA" id="ARBA00030680"/>
    </source>
</evidence>
<dbReference type="CDD" id="cd02016">
    <property type="entry name" value="TPP_E1_OGDC_like"/>
    <property type="match status" value="1"/>
</dbReference>
<evidence type="ECO:0000256" key="10">
    <source>
        <dbReference type="ARBA" id="ARBA00023052"/>
    </source>
</evidence>
<accession>A0A1I8IBU6</accession>
<dbReference type="SUPFAM" id="SSF52518">
    <property type="entry name" value="Thiamin diphosphate-binding fold (THDP-binding)"/>
    <property type="match status" value="2"/>
</dbReference>
<dbReference type="GO" id="GO:0004591">
    <property type="term" value="F:oxoglutarate dehydrogenase (succinyl-transferring) activity"/>
    <property type="evidence" value="ECO:0007669"/>
    <property type="project" value="UniProtKB-EC"/>
</dbReference>
<evidence type="ECO:0000256" key="12">
    <source>
        <dbReference type="ARBA" id="ARBA00023152"/>
    </source>
</evidence>
<keyword evidence="12" id="KW-0324">Glycolysis</keyword>
<dbReference type="AlphaFoldDB" id="A0A1I8IBU6"/>
<dbReference type="Pfam" id="PF00676">
    <property type="entry name" value="E1_dh"/>
    <property type="match status" value="2"/>
</dbReference>
<dbReference type="SMART" id="SM00861">
    <property type="entry name" value="Transket_pyr"/>
    <property type="match status" value="1"/>
</dbReference>
<dbReference type="InterPro" id="IPR001017">
    <property type="entry name" value="DH_E1"/>
</dbReference>
<evidence type="ECO:0000256" key="4">
    <source>
        <dbReference type="ARBA" id="ARBA00006936"/>
    </source>
</evidence>
<evidence type="ECO:0000256" key="11">
    <source>
        <dbReference type="ARBA" id="ARBA00023128"/>
    </source>
</evidence>
<dbReference type="InterPro" id="IPR042179">
    <property type="entry name" value="KGD_C_sf"/>
</dbReference>
<dbReference type="Pfam" id="PF02779">
    <property type="entry name" value="Transket_pyr"/>
    <property type="match status" value="1"/>
</dbReference>
<evidence type="ECO:0000256" key="1">
    <source>
        <dbReference type="ARBA" id="ARBA00001946"/>
    </source>
</evidence>
<dbReference type="Gene3D" id="3.40.50.12470">
    <property type="match status" value="1"/>
</dbReference>
<reference evidence="16" key="1">
    <citation type="submission" date="2016-11" db="UniProtKB">
        <authorList>
            <consortium name="WormBaseParasite"/>
        </authorList>
    </citation>
    <scope>IDENTIFICATION</scope>
</reference>
<evidence type="ECO:0000256" key="2">
    <source>
        <dbReference type="ARBA" id="ARBA00001964"/>
    </source>
</evidence>
<keyword evidence="8" id="KW-0809">Transit peptide</keyword>
<dbReference type="GO" id="GO:0006099">
    <property type="term" value="P:tricarboxylic acid cycle"/>
    <property type="evidence" value="ECO:0007669"/>
    <property type="project" value="TreeGrafter"/>
</dbReference>
<keyword evidence="10" id="KW-0786">Thiamine pyrophosphate</keyword>
<evidence type="ECO:0000313" key="15">
    <source>
        <dbReference type="Proteomes" id="UP000095280"/>
    </source>
</evidence>
<dbReference type="GO" id="GO:0030976">
    <property type="term" value="F:thiamine pyrophosphate binding"/>
    <property type="evidence" value="ECO:0007669"/>
    <property type="project" value="InterPro"/>
</dbReference>
<dbReference type="Gene3D" id="3.40.50.970">
    <property type="match status" value="2"/>
</dbReference>
<dbReference type="Gene3D" id="1.10.287.1150">
    <property type="entry name" value="TPP helical domain"/>
    <property type="match status" value="1"/>
</dbReference>
<dbReference type="EC" id="1.2.4.2" evidence="5"/>
<keyword evidence="9" id="KW-0560">Oxidoreductase</keyword>
<comment type="cofactor">
    <cofactor evidence="2">
        <name>thiamine diphosphate</name>
        <dbReference type="ChEBI" id="CHEBI:58937"/>
    </cofactor>
</comment>
<keyword evidence="7" id="KW-0460">Magnesium</keyword>
<comment type="subcellular location">
    <subcellularLocation>
        <location evidence="3">Mitochondrion</location>
    </subcellularLocation>
</comment>
<dbReference type="PIRSF" id="PIRSF000157">
    <property type="entry name" value="Oxoglu_dh_E1"/>
    <property type="match status" value="1"/>
</dbReference>
<dbReference type="Gene3D" id="3.40.50.11610">
    <property type="entry name" value="Multifunctional 2-oxoglutarate metabolism enzyme, C-terminal domain"/>
    <property type="match status" value="1"/>
</dbReference>
<organism evidence="15 16">
    <name type="scientific">Macrostomum lignano</name>
    <dbReference type="NCBI Taxonomy" id="282301"/>
    <lineage>
        <taxon>Eukaryota</taxon>
        <taxon>Metazoa</taxon>
        <taxon>Spiralia</taxon>
        <taxon>Lophotrochozoa</taxon>
        <taxon>Platyhelminthes</taxon>
        <taxon>Rhabditophora</taxon>
        <taxon>Macrostomorpha</taxon>
        <taxon>Macrostomida</taxon>
        <taxon>Macrostomidae</taxon>
        <taxon>Macrostomum</taxon>
    </lineage>
</organism>
<sequence length="842" mass="95837">ARGHNVARLDPLDITRGSLQGSAGSTAILNKDLSAIAKEDMEKRFRLPQTTLIGGEEVELQLKEIINRLENVYCKYIGAEFMFINNHEQCEWLREKFETPGVMSITPDEKRLLLARLIRSTRFEEFLARKWSAEKRFGLEGAEVMIPAMKTVIDVSSDLGVESFNIGMPHRGRLNVLANVARKPLENLFCQFDSKLKAMDEGSGDVKYHLGMCHERINRLNNKKVKISVLANPSHLEAVDPVCQGKTYSEQFYRGDKDGKKVMSILLHGDAAFCGQGVVLETFHLSDLPNYSTHGTVHIVVNNQEVIHVARVAAEWRARFGKDVVIDLVCYRRNGHNEMDEPMFTQPLMYKKIKEHKNVLQLYLEKLISEGTVTQAEYDEESQRYDKVCEDAFTNAKSVKGVRNRDWLDSPWDGFFEGRDAMKAPATSVTLDRLNKIGQVFSTVPQGFKLHPGLKRTLRGRAELLEHEQADWAMGEAFAFGSLLTEGYHVRLSGQDVERGTFSHRHHVLHDQEKDLATYVPLNNIEQGQATYTVCNSSLSEYAVMGFELGYSLNDPNALIMWEAQFGDFNNTAQCIIDQFVSSGQQKWVRQSGLVLLLPHGYEGMGPEHSSARLERFLQMSNDDPDHIPVLDEDFMMQQLHDINWFVCNVTTPANYFHLMRRQVLLPFRKPLVLMTPKSLLRLPEARSSFAEMTGDSSFQRLISDQGPPAKADPKEVVKLLLCTGKVYYELVKERERTGQDDTIAICRVEQISPFPYDLVLKELNKYPFARVQWVQEEHKNMGSWFYVQPRVNNLIRSHCPDRTHRHVSYAGRPPSASAAAGNKQLHLMEIAQFLKDAMSPV</sequence>
<comment type="similarity">
    <text evidence="4">Belongs to the alpha-ketoglutarate dehydrogenase family.</text>
</comment>
<keyword evidence="15" id="KW-1185">Reference proteome</keyword>
<evidence type="ECO:0000256" key="8">
    <source>
        <dbReference type="ARBA" id="ARBA00022946"/>
    </source>
</evidence>
<dbReference type="GO" id="GO:0006096">
    <property type="term" value="P:glycolytic process"/>
    <property type="evidence" value="ECO:0007669"/>
    <property type="project" value="UniProtKB-KW"/>
</dbReference>
<dbReference type="FunFam" id="3.40.50.12470:FF:000007">
    <property type="entry name" value="2-oxoglutarate dehydrogenase e1 mitochondrial"/>
    <property type="match status" value="1"/>
</dbReference>
<dbReference type="Proteomes" id="UP000095280">
    <property type="component" value="Unplaced"/>
</dbReference>
<evidence type="ECO:0000259" key="14">
    <source>
        <dbReference type="SMART" id="SM00861"/>
    </source>
</evidence>
<keyword evidence="11" id="KW-0496">Mitochondrion</keyword>
<keyword evidence="6" id="KW-0479">Metal-binding</keyword>
<evidence type="ECO:0000313" key="16">
    <source>
        <dbReference type="WBParaSite" id="maker-uti_cns_0011477-snap-gene-0.3-mRNA-1"/>
    </source>
</evidence>
<proteinExistence type="inferred from homology"/>
<dbReference type="InterPro" id="IPR011603">
    <property type="entry name" value="2oxoglutarate_DH_E1"/>
</dbReference>
<evidence type="ECO:0000256" key="3">
    <source>
        <dbReference type="ARBA" id="ARBA00004173"/>
    </source>
</evidence>
<dbReference type="InterPro" id="IPR005475">
    <property type="entry name" value="Transketolase-like_Pyr-bd"/>
</dbReference>
<dbReference type="PANTHER" id="PTHR23152:SF4">
    <property type="entry name" value="2-OXOADIPATE DEHYDROGENASE COMPLEX COMPONENT E1"/>
    <property type="match status" value="1"/>
</dbReference>
<name>A0A1I8IBU6_9PLAT</name>
<evidence type="ECO:0000256" key="7">
    <source>
        <dbReference type="ARBA" id="ARBA00022842"/>
    </source>
</evidence>
<dbReference type="Pfam" id="PF16870">
    <property type="entry name" value="OxoGdeHyase_C"/>
    <property type="match status" value="1"/>
</dbReference>